<feature type="signal peptide" evidence="10">
    <location>
        <begin position="1"/>
        <end position="27"/>
    </location>
</feature>
<dbReference type="FunFam" id="3.40.50.300:FF:000967">
    <property type="entry name" value="ABC multidrug transporter mdr4"/>
    <property type="match status" value="1"/>
</dbReference>
<evidence type="ECO:0000256" key="5">
    <source>
        <dbReference type="ARBA" id="ARBA00022840"/>
    </source>
</evidence>
<feature type="transmembrane region" description="Helical" evidence="9">
    <location>
        <begin position="1370"/>
        <end position="1394"/>
    </location>
</feature>
<dbReference type="GO" id="GO:0016887">
    <property type="term" value="F:ATP hydrolysis activity"/>
    <property type="evidence" value="ECO:0007669"/>
    <property type="project" value="InterPro"/>
</dbReference>
<dbReference type="InterPro" id="IPR036640">
    <property type="entry name" value="ABC1_TM_sf"/>
</dbReference>
<keyword evidence="14" id="KW-1185">Reference proteome</keyword>
<keyword evidence="4" id="KW-0547">Nucleotide-binding</keyword>
<evidence type="ECO:0000256" key="6">
    <source>
        <dbReference type="ARBA" id="ARBA00022989"/>
    </source>
</evidence>
<dbReference type="InterPro" id="IPR003593">
    <property type="entry name" value="AAA+_ATPase"/>
</dbReference>
<dbReference type="SUPFAM" id="SSF53474">
    <property type="entry name" value="alpha/beta-Hydrolases"/>
    <property type="match status" value="3"/>
</dbReference>
<evidence type="ECO:0000313" key="13">
    <source>
        <dbReference type="EnsemblMetazoa" id="PPA06443.1"/>
    </source>
</evidence>
<evidence type="ECO:0000256" key="8">
    <source>
        <dbReference type="SAM" id="MobiDB-lite"/>
    </source>
</evidence>
<keyword evidence="7 9" id="KW-0472">Membrane</keyword>
<dbReference type="PANTHER" id="PTHR45908:SF11">
    <property type="entry name" value="FUNGAL LIPASE-LIKE DOMAIN-CONTAINING PROTEIN"/>
    <property type="match status" value="1"/>
</dbReference>
<accession>A0A8R1YBL2</accession>
<feature type="transmembrane region" description="Helical" evidence="9">
    <location>
        <begin position="1904"/>
        <end position="1924"/>
    </location>
</feature>
<reference evidence="14" key="1">
    <citation type="journal article" date="2008" name="Nat. Genet.">
        <title>The Pristionchus pacificus genome provides a unique perspective on nematode lifestyle and parasitism.</title>
        <authorList>
            <person name="Dieterich C."/>
            <person name="Clifton S.W."/>
            <person name="Schuster L.N."/>
            <person name="Chinwalla A."/>
            <person name="Delehaunty K."/>
            <person name="Dinkelacker I."/>
            <person name="Fulton L."/>
            <person name="Fulton R."/>
            <person name="Godfrey J."/>
            <person name="Minx P."/>
            <person name="Mitreva M."/>
            <person name="Roeseler W."/>
            <person name="Tian H."/>
            <person name="Witte H."/>
            <person name="Yang S.P."/>
            <person name="Wilson R.K."/>
            <person name="Sommer R.J."/>
        </authorList>
    </citation>
    <scope>NUCLEOTIDE SEQUENCE [LARGE SCALE GENOMIC DNA]</scope>
    <source>
        <strain evidence="14">PS312</strain>
    </source>
</reference>
<feature type="domain" description="ABC transmembrane type-1" evidence="12">
    <location>
        <begin position="1868"/>
        <end position="2137"/>
    </location>
</feature>
<dbReference type="EnsemblMetazoa" id="PPA06443.1">
    <property type="protein sequence ID" value="PPA06443.1"/>
    <property type="gene ID" value="WBGene00095997"/>
</dbReference>
<feature type="domain" description="ABC transporter" evidence="11">
    <location>
        <begin position="2144"/>
        <end position="2375"/>
    </location>
</feature>
<feature type="transmembrane region" description="Helical" evidence="9">
    <location>
        <begin position="1445"/>
        <end position="1465"/>
    </location>
</feature>
<dbReference type="SMART" id="SM00382">
    <property type="entry name" value="AAA"/>
    <property type="match status" value="2"/>
</dbReference>
<dbReference type="SUPFAM" id="SSF52540">
    <property type="entry name" value="P-loop containing nucleoside triphosphate hydrolases"/>
    <property type="match status" value="2"/>
</dbReference>
<dbReference type="PROSITE" id="PS50929">
    <property type="entry name" value="ABC_TM1F"/>
    <property type="match status" value="2"/>
</dbReference>
<proteinExistence type="predicted"/>
<dbReference type="FunFam" id="3.40.50.300:FF:000604">
    <property type="entry name" value="ABC transporter B family member 28"/>
    <property type="match status" value="1"/>
</dbReference>
<dbReference type="Pfam" id="PF00664">
    <property type="entry name" value="ABC_membrane"/>
    <property type="match status" value="2"/>
</dbReference>
<organism evidence="13 14">
    <name type="scientific">Pristionchus pacificus</name>
    <name type="common">Parasitic nematode worm</name>
    <dbReference type="NCBI Taxonomy" id="54126"/>
    <lineage>
        <taxon>Eukaryota</taxon>
        <taxon>Metazoa</taxon>
        <taxon>Ecdysozoa</taxon>
        <taxon>Nematoda</taxon>
        <taxon>Chromadorea</taxon>
        <taxon>Rhabditida</taxon>
        <taxon>Rhabditina</taxon>
        <taxon>Diplogasteromorpha</taxon>
        <taxon>Diplogasteroidea</taxon>
        <taxon>Neodiplogasteridae</taxon>
        <taxon>Pristionchus</taxon>
    </lineage>
</organism>
<name>A0A8R1YBL2_PRIPA</name>
<feature type="transmembrane region" description="Helical" evidence="9">
    <location>
        <begin position="1471"/>
        <end position="1490"/>
    </location>
</feature>
<feature type="chain" id="PRO_5035727013" evidence="10">
    <location>
        <begin position="28"/>
        <end position="2379"/>
    </location>
</feature>
<dbReference type="Pfam" id="PF00005">
    <property type="entry name" value="ABC_tran"/>
    <property type="match status" value="2"/>
</dbReference>
<evidence type="ECO:0000256" key="10">
    <source>
        <dbReference type="SAM" id="SignalP"/>
    </source>
</evidence>
<dbReference type="SUPFAM" id="SSF90123">
    <property type="entry name" value="ABC transporter transmembrane region"/>
    <property type="match status" value="2"/>
</dbReference>
<dbReference type="InterPro" id="IPR011527">
    <property type="entry name" value="ABC1_TM_dom"/>
</dbReference>
<dbReference type="Gene3D" id="1.20.1560.10">
    <property type="entry name" value="ABC transporter type 1, transmembrane domain"/>
    <property type="match status" value="2"/>
</dbReference>
<gene>
    <name evidence="13" type="primary">WBGene00095997</name>
</gene>
<dbReference type="PROSITE" id="PS50893">
    <property type="entry name" value="ABC_TRANSPORTER_2"/>
    <property type="match status" value="2"/>
</dbReference>
<feature type="transmembrane region" description="Helical" evidence="9">
    <location>
        <begin position="1867"/>
        <end position="1892"/>
    </location>
</feature>
<evidence type="ECO:0000259" key="11">
    <source>
        <dbReference type="PROSITE" id="PS50893"/>
    </source>
</evidence>
<dbReference type="Proteomes" id="UP000005239">
    <property type="component" value="Unassembled WGS sequence"/>
</dbReference>
<evidence type="ECO:0000256" key="7">
    <source>
        <dbReference type="ARBA" id="ARBA00023136"/>
    </source>
</evidence>
<comment type="subcellular location">
    <subcellularLocation>
        <location evidence="1">Membrane</location>
        <topology evidence="1">Multi-pass membrane protein</topology>
    </subcellularLocation>
</comment>
<reference evidence="13" key="2">
    <citation type="submission" date="2022-06" db="UniProtKB">
        <authorList>
            <consortium name="EnsemblMetazoa"/>
        </authorList>
    </citation>
    <scope>IDENTIFICATION</scope>
    <source>
        <strain evidence="13">PS312</strain>
    </source>
</reference>
<evidence type="ECO:0000256" key="4">
    <source>
        <dbReference type="ARBA" id="ARBA00022741"/>
    </source>
</evidence>
<feature type="transmembrane region" description="Helical" evidence="9">
    <location>
        <begin position="2002"/>
        <end position="2032"/>
    </location>
</feature>
<dbReference type="Pfam" id="PF01764">
    <property type="entry name" value="Lipase_3"/>
    <property type="match status" value="3"/>
</dbReference>
<keyword evidence="2" id="KW-0813">Transport</keyword>
<feature type="domain" description="ABC transmembrane type-1" evidence="12">
    <location>
        <begin position="1370"/>
        <end position="1613"/>
    </location>
</feature>
<dbReference type="PANTHER" id="PTHR45908">
    <property type="entry name" value="PROTEIN CBG11750-RELATED"/>
    <property type="match status" value="1"/>
</dbReference>
<feature type="region of interest" description="Disordered" evidence="8">
    <location>
        <begin position="1821"/>
        <end position="1841"/>
    </location>
</feature>
<evidence type="ECO:0000256" key="2">
    <source>
        <dbReference type="ARBA" id="ARBA00022448"/>
    </source>
</evidence>
<keyword evidence="6 9" id="KW-1133">Transmembrane helix</keyword>
<dbReference type="GO" id="GO:0005524">
    <property type="term" value="F:ATP binding"/>
    <property type="evidence" value="ECO:0007669"/>
    <property type="project" value="UniProtKB-KW"/>
</dbReference>
<dbReference type="GO" id="GO:0140359">
    <property type="term" value="F:ABC-type transporter activity"/>
    <property type="evidence" value="ECO:0007669"/>
    <property type="project" value="InterPro"/>
</dbReference>
<dbReference type="InterPro" id="IPR017871">
    <property type="entry name" value="ABC_transporter-like_CS"/>
</dbReference>
<keyword evidence="10" id="KW-0732">Signal</keyword>
<keyword evidence="3 9" id="KW-0812">Transmembrane</keyword>
<evidence type="ECO:0000259" key="12">
    <source>
        <dbReference type="PROSITE" id="PS50929"/>
    </source>
</evidence>
<evidence type="ECO:0000313" key="14">
    <source>
        <dbReference type="Proteomes" id="UP000005239"/>
    </source>
</evidence>
<dbReference type="InterPro" id="IPR029058">
    <property type="entry name" value="AB_hydrolase_fold"/>
</dbReference>
<dbReference type="GO" id="GO:0005737">
    <property type="term" value="C:cytoplasm"/>
    <property type="evidence" value="ECO:0007669"/>
    <property type="project" value="UniProtKB-ARBA"/>
</dbReference>
<sequence>MHHLPFTEKKMVRLLLTVIALVCVSQATFVLDSCGCGTGVETFPQSTAAYCPTSSYPKCNSSMLVEKSCTLTCPYSRSTIAYRNGTATFITTDSITCSDGVLTNGVGAKITNLMRPTCAFLAPCESCPITYEATKCPTGSSCNAANYKKGIDATDGCDRITCDKSATLTFYDSAKAVVPFSTQKLYCTVANKWQNYSLNGNIAGGTALPTTALSANCILPLACETCSNPNFILAVTQLPDAFKTGYNTFNPTVNKPSGNCATVTCPNGYQLMGFVGTAGSQTGQNWTDQNYMKCNANGQWSNGDLGYTPQDIKVQCMQKQTPCPPIDNVLGNTFNVACNETTKVSTLTCPIGKKLSMRYTTQTSTVRIYSSFWGWLAHGCDATASLFTTVSGAQINGFLDRINRLLQLLKKEETAKSVRLSCLSESSKRAAKRSSTSTKSPFLRSLCAFSNLLVSIMLRPLLFLIIASLSVAYDDLLARQVLLPLASAAYADDPIPCLNRQLSGSQLSRRFEIGCDSTGNNTCSAFTFVDESRRIIGLVFRGTNSDEQLAYETQAILTSGQMTFQDGGKVAPYFNNAFFSLWNSAGLGCNVQEISNKHPTFQLYITGHSLGGAMASISAVHIISSGIHSSRRMILYTFGEPRTGDDEFARLLDFSISAYRIVHNKDKIPHIPTQTMGYQHHGTEVYYENDMQSGAPYKLCSGDENANCSDKFPLNETIFDPDHLHYFGVNVLKFGKQGCLLSLSVLTICTRMKMILCWLFLSLLTLGRTAVSNAYNDSMARDILMPLASAAYAPDPKPCLNIVLDGAKLIRRFEVPCDSSKNTCSGYTWIDESRKMMGLVFRGTSSDKQFERKFHNGGEVVEYFNDGFFALWKNGGMGNIVQEMSRQHPDFDLYITGHSLGGSMAAIAAAYIVSSGVHPPNRVILYTFGQPRIGDTQFTKHLGTATVYRIVHDKDMAPHFPLTGYQHHGTEVFYENDMEVGAPFVICKGNEDPKCSAKFHVIETNFGEDHVHYFGENILALGQQGCKRTKLSTTAHSEILLPLSSAAYADDPTPCMNSVLPGARLIRRFEVPCDSTEKNTCSAYTFIDESRKMIGLVFRGTNADEQFEVELPSLLATPPKDFQNGGKVVPYFNDGFFSLWNASLDTNMQEMIKKYPDFDLYITGHSLGGAMAAISASHIIASGIMPKDRVLLYTFGEPRIGDAQMATILNSAVAYRVVHNRDLAPHIPFQSQGYQHHGKQVFYENGMELYANYTVCKGEEDPNCANKFGVIETNFGTDHVYYYARNVLSYGAEAPCLHYLLIQEGPSTSLLVENEEVEEEKEEGWFTRFIKLVCESEDEDDEDYSSVQPVSFLQLPAGDLEFLFLIWKCAALYFSMFVFTFSIGYVENWLYLWASERIAQRVRIAFIAAVLSREAFNEDEASSGELSNRLSSNIDRLRDGIGDNIGTFVRSISIFIAGSILSFYMDWRTSLLLIWSGPICLVNSTLVPLLSTSANKKAIDLSEEANGISEEAIVNVKTVVSCNGEQTMIERYASTLRSSIGASTHCGFIGALCDGISSLLHSVFHTAGLWYGAVSYHSGRIEGAGTIYVVVSLAMDSSSSFTHLGPHLMSVMKARAAAAKIYHTIDSASKEEEDNVEEKLDPTTAEMHIEFDDLVGVVSQEPSLFNGSIRDNICLGRPFSDEEVEEACKAAHAHDFIMGLEQGYSTLLGPSGVSLSGGQKQRIAIARAIVSNPRLILLDEATSALDTKSERIVQEALDAASEGRTMIVVAHRLSTIKNVQRVFVMDEGRIVESGEYDELRKLPDGIFAGMITAQEIERIDLDSDDDDDEPAGLVKDSDSEDEEMNVEDFPITNGGLFTLYFFNKQRAAFTAILSLLRGLQMPLLGVSYYFVFSSIKDTQYEDELFWTMTGTILLGVYAFFIVIFSHTVYTYTGESTMNDVRVACFSSLIRRPIAYFDREETSPAACSVLLSQQPPVAMADQLIREGNVEIVDNSMLNMMENVFAGCIMVVATFFLCIPNGFTGLVYISIFLITTTVVERFSNKAYNELVEVDKSGELAMEVFDNVATIQQLAVEDHFQARFDEIQRKRKNPLATKIRCLSIVHAVNESECMLLDSMATAVGIYFVYTGVIGIKELYATELCGFVRAESVSFAYPSRPQKRVLNDVNFDVDEGRSLALVGPSGEGKSTIVNLLERFYNPTQGQLYLDDIPFPSISSSSLRSSIALVSQEPVLFRESIIDNVRMGVENASEEEVINACRMANAHEFIQHFPEGYSTPDGEKGQSLSGGQKQRIAIARALVRNPRVVVLDEATSALDTQSEQRRFSLLRKEEHLLRSPIDLIQSDTVICFVEGGRIVERGTHDVLMDKKGRYFLMVEQQTMN</sequence>
<dbReference type="GO" id="GO:0016020">
    <property type="term" value="C:membrane"/>
    <property type="evidence" value="ECO:0007669"/>
    <property type="project" value="UniProtKB-SubCell"/>
</dbReference>
<dbReference type="GO" id="GO:0006629">
    <property type="term" value="P:lipid metabolic process"/>
    <property type="evidence" value="ECO:0007669"/>
    <property type="project" value="InterPro"/>
</dbReference>
<dbReference type="PROSITE" id="PS00211">
    <property type="entry name" value="ABC_TRANSPORTER_1"/>
    <property type="match status" value="2"/>
</dbReference>
<dbReference type="InterPro" id="IPR003439">
    <property type="entry name" value="ABC_transporter-like_ATP-bd"/>
</dbReference>
<evidence type="ECO:0000256" key="9">
    <source>
        <dbReference type="SAM" id="Phobius"/>
    </source>
</evidence>
<dbReference type="CDD" id="cd00519">
    <property type="entry name" value="Lipase_3"/>
    <property type="match status" value="3"/>
</dbReference>
<dbReference type="InterPro" id="IPR002921">
    <property type="entry name" value="Fungal_lipase-type"/>
</dbReference>
<dbReference type="InterPro" id="IPR027417">
    <property type="entry name" value="P-loop_NTPase"/>
</dbReference>
<dbReference type="Gene3D" id="3.40.50.1820">
    <property type="entry name" value="alpha/beta hydrolase"/>
    <property type="match status" value="3"/>
</dbReference>
<protein>
    <submittedName>
        <fullName evidence="13">Uncharacterized protein</fullName>
    </submittedName>
</protein>
<evidence type="ECO:0000256" key="3">
    <source>
        <dbReference type="ARBA" id="ARBA00022692"/>
    </source>
</evidence>
<keyword evidence="5" id="KW-0067">ATP-binding</keyword>
<feature type="domain" description="ABC transporter" evidence="11">
    <location>
        <begin position="1564"/>
        <end position="1812"/>
    </location>
</feature>
<dbReference type="Gene3D" id="3.40.50.300">
    <property type="entry name" value="P-loop containing nucleotide triphosphate hydrolases"/>
    <property type="match status" value="2"/>
</dbReference>
<evidence type="ECO:0000256" key="1">
    <source>
        <dbReference type="ARBA" id="ARBA00004141"/>
    </source>
</evidence>
<dbReference type="CDD" id="cd18577">
    <property type="entry name" value="ABC_6TM_Pgp_ABCB1_D1_like"/>
    <property type="match status" value="1"/>
</dbReference>